<dbReference type="Gene3D" id="3.40.630.30">
    <property type="match status" value="1"/>
</dbReference>
<comment type="caution">
    <text evidence="2">The sequence shown here is derived from an EMBL/GenBank/DDBJ whole genome shotgun (WGS) entry which is preliminary data.</text>
</comment>
<proteinExistence type="predicted"/>
<feature type="domain" description="N-acetyltransferase" evidence="1">
    <location>
        <begin position="3"/>
        <end position="164"/>
    </location>
</feature>
<dbReference type="GO" id="GO:0016747">
    <property type="term" value="F:acyltransferase activity, transferring groups other than amino-acyl groups"/>
    <property type="evidence" value="ECO:0007669"/>
    <property type="project" value="InterPro"/>
</dbReference>
<protein>
    <submittedName>
        <fullName evidence="2">GNAT family N-acetyltransferase</fullName>
    </submittedName>
</protein>
<evidence type="ECO:0000313" key="2">
    <source>
        <dbReference type="EMBL" id="MBS3850375.1"/>
    </source>
</evidence>
<dbReference type="Proteomes" id="UP000678281">
    <property type="component" value="Unassembled WGS sequence"/>
</dbReference>
<dbReference type="EMBL" id="JAGXTP010000003">
    <property type="protein sequence ID" value="MBS3850375.1"/>
    <property type="molecule type" value="Genomic_DNA"/>
</dbReference>
<evidence type="ECO:0000313" key="3">
    <source>
        <dbReference type="Proteomes" id="UP000678281"/>
    </source>
</evidence>
<dbReference type="PANTHER" id="PTHR43617">
    <property type="entry name" value="L-AMINO ACID N-ACETYLTRANSFERASE"/>
    <property type="match status" value="1"/>
</dbReference>
<reference evidence="2" key="1">
    <citation type="submission" date="2021-04" db="EMBL/GenBank/DDBJ databases">
        <title>Devosia litorisediminis sp. nov., isolated from a sand dune.</title>
        <authorList>
            <person name="Park S."/>
            <person name="Yoon J.-H."/>
        </authorList>
    </citation>
    <scope>NUCLEOTIDE SEQUENCE</scope>
    <source>
        <strain evidence="2">BSSL-BM10</strain>
    </source>
</reference>
<gene>
    <name evidence="2" type="ORF">KD146_16870</name>
</gene>
<accession>A0A942IFB9</accession>
<evidence type="ECO:0000259" key="1">
    <source>
        <dbReference type="PROSITE" id="PS51186"/>
    </source>
</evidence>
<dbReference type="Pfam" id="PF13420">
    <property type="entry name" value="Acetyltransf_4"/>
    <property type="match status" value="1"/>
</dbReference>
<dbReference type="PANTHER" id="PTHR43617:SF20">
    <property type="entry name" value="N-ALPHA-ACETYLTRANSFERASE RIMI"/>
    <property type="match status" value="1"/>
</dbReference>
<dbReference type="InterPro" id="IPR050276">
    <property type="entry name" value="MshD_Acetyltransferase"/>
</dbReference>
<keyword evidence="3" id="KW-1185">Reference proteome</keyword>
<dbReference type="RefSeq" id="WP_212659994.1">
    <property type="nucleotide sequence ID" value="NZ_JAGXTP010000003.1"/>
</dbReference>
<dbReference type="SUPFAM" id="SSF55729">
    <property type="entry name" value="Acyl-CoA N-acyltransferases (Nat)"/>
    <property type="match status" value="1"/>
</dbReference>
<dbReference type="PROSITE" id="PS51186">
    <property type="entry name" value="GNAT"/>
    <property type="match status" value="1"/>
</dbReference>
<dbReference type="InterPro" id="IPR000182">
    <property type="entry name" value="GNAT_dom"/>
</dbReference>
<sequence length="172" mass="19021">MSYAIRRLTPADVEAYRAIRLEALTNHPEAFGSAAEDFVLHAITDLEAVLEKLVFFGGLTPDGELVGIMAFDVSQGRQAHRAWVIQVYVRPHMRGTGCAAALLDAVIDYARGEVKQLHLSVAAHNAPALRLYEKAGFEIYGTDPRFMAVNGRYIDEHLMVRLLDKAPGKTDQ</sequence>
<name>A0A942IFB9_9HYPH</name>
<dbReference type="CDD" id="cd04301">
    <property type="entry name" value="NAT_SF"/>
    <property type="match status" value="1"/>
</dbReference>
<dbReference type="AlphaFoldDB" id="A0A942IFB9"/>
<dbReference type="InterPro" id="IPR016181">
    <property type="entry name" value="Acyl_CoA_acyltransferase"/>
</dbReference>
<organism evidence="2 3">
    <name type="scientific">Devosia litorisediminis</name>
    <dbReference type="NCBI Taxonomy" id="2829817"/>
    <lineage>
        <taxon>Bacteria</taxon>
        <taxon>Pseudomonadati</taxon>
        <taxon>Pseudomonadota</taxon>
        <taxon>Alphaproteobacteria</taxon>
        <taxon>Hyphomicrobiales</taxon>
        <taxon>Devosiaceae</taxon>
        <taxon>Devosia</taxon>
    </lineage>
</organism>